<keyword evidence="2" id="KW-1185">Reference proteome</keyword>
<dbReference type="AlphaFoldDB" id="A0A0F6W300"/>
<name>A0A0F6W300_9BACT</name>
<dbReference type="KEGG" id="samy:DB32_003157"/>
<accession>A0A0F6W300</accession>
<gene>
    <name evidence="1" type="ORF">DB32_003157</name>
</gene>
<dbReference type="STRING" id="927083.DB32_003157"/>
<evidence type="ECO:0000313" key="1">
    <source>
        <dbReference type="EMBL" id="AKF06008.1"/>
    </source>
</evidence>
<dbReference type="EMBL" id="CP011125">
    <property type="protein sequence ID" value="AKF06008.1"/>
    <property type="molecule type" value="Genomic_DNA"/>
</dbReference>
<dbReference type="Proteomes" id="UP000034883">
    <property type="component" value="Chromosome"/>
</dbReference>
<evidence type="ECO:0000313" key="2">
    <source>
        <dbReference type="Proteomes" id="UP000034883"/>
    </source>
</evidence>
<proteinExistence type="predicted"/>
<organism evidence="1 2">
    <name type="scientific">Sandaracinus amylolyticus</name>
    <dbReference type="NCBI Taxonomy" id="927083"/>
    <lineage>
        <taxon>Bacteria</taxon>
        <taxon>Pseudomonadati</taxon>
        <taxon>Myxococcota</taxon>
        <taxon>Polyangia</taxon>
        <taxon>Polyangiales</taxon>
        <taxon>Sandaracinaceae</taxon>
        <taxon>Sandaracinus</taxon>
    </lineage>
</organism>
<reference evidence="1 2" key="1">
    <citation type="submission" date="2015-03" db="EMBL/GenBank/DDBJ databases">
        <title>Genome assembly of Sandaracinus amylolyticus DSM 53668.</title>
        <authorList>
            <person name="Sharma G."/>
            <person name="Subramanian S."/>
        </authorList>
    </citation>
    <scope>NUCLEOTIDE SEQUENCE [LARGE SCALE GENOMIC DNA]</scope>
    <source>
        <strain evidence="1 2">DSM 53668</strain>
    </source>
</reference>
<sequence length="47" mass="4746">MSRTEASCAAALDRGTAIASAAASHTPPTPRRAQRGVTTLSIFAGCD</sequence>
<protein>
    <submittedName>
        <fullName evidence="1">Uncharacterized protein</fullName>
    </submittedName>
</protein>